<dbReference type="STRING" id="1445510.YC6258_03631"/>
<dbReference type="OrthoDB" id="5918122at2"/>
<dbReference type="EMBL" id="CP007142">
    <property type="protein sequence ID" value="AJQ95667.1"/>
    <property type="molecule type" value="Genomic_DNA"/>
</dbReference>
<organism evidence="1 2">
    <name type="scientific">Gynuella sunshinyii YC6258</name>
    <dbReference type="NCBI Taxonomy" id="1445510"/>
    <lineage>
        <taxon>Bacteria</taxon>
        <taxon>Pseudomonadati</taxon>
        <taxon>Pseudomonadota</taxon>
        <taxon>Gammaproteobacteria</taxon>
        <taxon>Oceanospirillales</taxon>
        <taxon>Saccharospirillaceae</taxon>
        <taxon>Gynuella</taxon>
    </lineage>
</organism>
<protein>
    <submittedName>
        <fullName evidence="1">Uncharacterized protein</fullName>
    </submittedName>
</protein>
<dbReference type="KEGG" id="gsn:YC6258_03631"/>
<dbReference type="Proteomes" id="UP000032266">
    <property type="component" value="Chromosome"/>
</dbReference>
<dbReference type="AlphaFoldDB" id="A0A0C5VLR7"/>
<evidence type="ECO:0000313" key="2">
    <source>
        <dbReference type="Proteomes" id="UP000032266"/>
    </source>
</evidence>
<accession>A0A0C5VLR7</accession>
<dbReference type="PATRIC" id="fig|1445510.3.peg.3603"/>
<name>A0A0C5VLR7_9GAMM</name>
<dbReference type="RefSeq" id="WP_044617894.1">
    <property type="nucleotide sequence ID" value="NZ_CP007142.1"/>
</dbReference>
<reference evidence="1 2" key="1">
    <citation type="submission" date="2014-01" db="EMBL/GenBank/DDBJ databases">
        <title>Full genme sequencing of cellulolytic bacterium Gynuella sunshinyii YC6258T gen. nov., sp. nov.</title>
        <authorList>
            <person name="Khan H."/>
            <person name="Chung E.J."/>
            <person name="Chung Y.R."/>
        </authorList>
    </citation>
    <scope>NUCLEOTIDE SEQUENCE [LARGE SCALE GENOMIC DNA]</scope>
    <source>
        <strain evidence="1 2">YC6258</strain>
    </source>
</reference>
<dbReference type="HOGENOM" id="CLU_059521_0_0_6"/>
<gene>
    <name evidence="1" type="ORF">YC6258_03631</name>
</gene>
<keyword evidence="2" id="KW-1185">Reference proteome</keyword>
<sequence>MYEIQLKERIAGYSVSVAKGGEKVQVQVSGATSTEDGDLHLKYLNGFPQTILSMLEEEFQPSDIKNMVVQISKDLTAKVYINEVEVYGQAFVKAKNIEKGQALRKDDISGFERIQLSGIKFPEDQAYFCILSLGWDKAYIFDFSPLDDQLDRKIEYDVEKLLGSYFSYLSFGSIHKISASDWDNILRQNWFPFYALKVSTVESLVSYARAEWNINELIDKIESDTLLYIEERMQVWANDENLSPFVCFLELSLSRHKEDDFVSSSSIIYPKIEALIRKDFVADNPQKEGRQQKVLVEHITEKTLRSISALTTFIPDKFKRYLEECYFKDFSVTDDDNLVSRHSIAHGENTIDKFDKKASLLGLLVFSQIAEYIQQSSNKSIQPTADAAAD</sequence>
<evidence type="ECO:0000313" key="1">
    <source>
        <dbReference type="EMBL" id="AJQ95667.1"/>
    </source>
</evidence>
<proteinExistence type="predicted"/>